<feature type="domain" description="NlpC/P60" evidence="6">
    <location>
        <begin position="159"/>
        <end position="289"/>
    </location>
</feature>
<dbReference type="InterPro" id="IPR036365">
    <property type="entry name" value="PGBD-like_sf"/>
</dbReference>
<sequence>MLRTTPGAGPAARGPPYIIRTVNMRVLKTVEKLTLVHRRGRFHPKCEGNRMATPVFEEFDPASDCDCPGCRHRRRLSPRAPAGRLPGRPAAHRAVTVAAAASAALGAGVAATVPAAAHAPRSPDVPAGEERGTPQGRKAPLHGPGGRPAKQAAPAVPRGITRAEIVARAMTWVAAKVPYRMDDYWSDGYRQDCSGYVSMAWKLPGNEWTGSLGQYGVRISKEELQPGDILLFHNPANPESGSHVVIFGGWTDDTRTSYTAYEQTRPHTRRRTTPYPYWNDSDRYVPYRYRGVTTSAAGGEPGTASPGAPAATPFPGASFFGPGADNAYVTQLGRMLVARGAGRFYGFAPGSRWTDADRRATRAFQLAQGWRGPAADGLPGPRTWELLVSGGGRDIPAETPGPATPSGFLPASSHGVPGYPGRAMFRPGAHNRYVEQLGRQLVRKGFGRHYTTGPGPRWSEADRRNVEDFQRAQGWRGGAADGYPGPETWRRLFS</sequence>
<dbReference type="Pfam" id="PF00877">
    <property type="entry name" value="NLPC_P60"/>
    <property type="match status" value="1"/>
</dbReference>
<evidence type="ECO:0000259" key="6">
    <source>
        <dbReference type="PROSITE" id="PS51935"/>
    </source>
</evidence>
<evidence type="ECO:0000256" key="2">
    <source>
        <dbReference type="ARBA" id="ARBA00022670"/>
    </source>
</evidence>
<comment type="similarity">
    <text evidence="1">Belongs to the peptidase C40 family.</text>
</comment>
<dbReference type="InterPro" id="IPR047763">
    <property type="entry name" value="PG_bind_dom_phiBT1-type"/>
</dbReference>
<dbReference type="SUPFAM" id="SSF47090">
    <property type="entry name" value="PGBD-like"/>
    <property type="match status" value="2"/>
</dbReference>
<dbReference type="Proteomes" id="UP001500460">
    <property type="component" value="Unassembled WGS sequence"/>
</dbReference>
<keyword evidence="2" id="KW-0645">Protease</keyword>
<protein>
    <recommendedName>
        <fullName evidence="6">NlpC/P60 domain-containing protein</fullName>
    </recommendedName>
</protein>
<dbReference type="EMBL" id="BAAATK010000001">
    <property type="protein sequence ID" value="GAA2419947.1"/>
    <property type="molecule type" value="Genomic_DNA"/>
</dbReference>
<reference evidence="7 8" key="1">
    <citation type="journal article" date="2019" name="Int. J. Syst. Evol. Microbiol.">
        <title>The Global Catalogue of Microorganisms (GCM) 10K type strain sequencing project: providing services to taxonomists for standard genome sequencing and annotation.</title>
        <authorList>
            <consortium name="The Broad Institute Genomics Platform"/>
            <consortium name="The Broad Institute Genome Sequencing Center for Infectious Disease"/>
            <person name="Wu L."/>
            <person name="Ma J."/>
        </authorList>
    </citation>
    <scope>NUCLEOTIDE SEQUENCE [LARGE SCALE GENOMIC DNA]</scope>
    <source>
        <strain evidence="7 8">JCM 6922</strain>
    </source>
</reference>
<evidence type="ECO:0000256" key="1">
    <source>
        <dbReference type="ARBA" id="ARBA00007074"/>
    </source>
</evidence>
<gene>
    <name evidence="7" type="ORF">GCM10010421_01220</name>
</gene>
<keyword evidence="8" id="KW-1185">Reference proteome</keyword>
<accession>A0ABN3J305</accession>
<evidence type="ECO:0000313" key="8">
    <source>
        <dbReference type="Proteomes" id="UP001500460"/>
    </source>
</evidence>
<evidence type="ECO:0000256" key="5">
    <source>
        <dbReference type="SAM" id="MobiDB-lite"/>
    </source>
</evidence>
<dbReference type="SUPFAM" id="SSF54001">
    <property type="entry name" value="Cysteine proteinases"/>
    <property type="match status" value="1"/>
</dbReference>
<keyword evidence="4" id="KW-0788">Thiol protease</keyword>
<dbReference type="InterPro" id="IPR038765">
    <property type="entry name" value="Papain-like_cys_pep_sf"/>
</dbReference>
<evidence type="ECO:0000256" key="3">
    <source>
        <dbReference type="ARBA" id="ARBA00022801"/>
    </source>
</evidence>
<organism evidence="7 8">
    <name type="scientific">Streptomyces glaucus</name>
    <dbReference type="NCBI Taxonomy" id="284029"/>
    <lineage>
        <taxon>Bacteria</taxon>
        <taxon>Bacillati</taxon>
        <taxon>Actinomycetota</taxon>
        <taxon>Actinomycetes</taxon>
        <taxon>Kitasatosporales</taxon>
        <taxon>Streptomycetaceae</taxon>
        <taxon>Streptomyces</taxon>
    </lineage>
</organism>
<feature type="region of interest" description="Disordered" evidence="5">
    <location>
        <begin position="116"/>
        <end position="156"/>
    </location>
</feature>
<comment type="caution">
    <text evidence="7">The sequence shown here is derived from an EMBL/GenBank/DDBJ whole genome shotgun (WGS) entry which is preliminary data.</text>
</comment>
<evidence type="ECO:0000256" key="4">
    <source>
        <dbReference type="ARBA" id="ARBA00022807"/>
    </source>
</evidence>
<dbReference type="InterPro" id="IPR000064">
    <property type="entry name" value="NLP_P60_dom"/>
</dbReference>
<name>A0ABN3J305_9ACTN</name>
<dbReference type="Gene3D" id="1.10.101.10">
    <property type="entry name" value="PGBD-like superfamily/PGBD"/>
    <property type="match status" value="1"/>
</dbReference>
<dbReference type="InterPro" id="IPR036366">
    <property type="entry name" value="PGBDSf"/>
</dbReference>
<dbReference type="NCBIfam" id="NF038080">
    <property type="entry name" value="PG_bind_siph"/>
    <property type="match status" value="2"/>
</dbReference>
<proteinExistence type="inferred from homology"/>
<keyword evidence="3" id="KW-0378">Hydrolase</keyword>
<dbReference type="Gene3D" id="3.90.1720.10">
    <property type="entry name" value="endopeptidase domain like (from Nostoc punctiforme)"/>
    <property type="match status" value="1"/>
</dbReference>
<evidence type="ECO:0000313" key="7">
    <source>
        <dbReference type="EMBL" id="GAA2419947.1"/>
    </source>
</evidence>
<dbReference type="PROSITE" id="PS51935">
    <property type="entry name" value="NLPC_P60"/>
    <property type="match status" value="1"/>
</dbReference>